<accession>A0A0G0L7Y4</accession>
<reference evidence="1 2" key="1">
    <citation type="journal article" date="2015" name="Nature">
        <title>rRNA introns, odd ribosomes, and small enigmatic genomes across a large radiation of phyla.</title>
        <authorList>
            <person name="Brown C.T."/>
            <person name="Hug L.A."/>
            <person name="Thomas B.C."/>
            <person name="Sharon I."/>
            <person name="Castelle C.J."/>
            <person name="Singh A."/>
            <person name="Wilkins M.J."/>
            <person name="Williams K.H."/>
            <person name="Banfield J.F."/>
        </authorList>
    </citation>
    <scope>NUCLEOTIDE SEQUENCE [LARGE SCALE GENOMIC DNA]</scope>
</reference>
<evidence type="ECO:0000313" key="2">
    <source>
        <dbReference type="Proteomes" id="UP000033934"/>
    </source>
</evidence>
<evidence type="ECO:0000313" key="1">
    <source>
        <dbReference type="EMBL" id="KKQ88098.1"/>
    </source>
</evidence>
<gene>
    <name evidence="1" type="ORF">UT11_C0040G0015</name>
</gene>
<organism evidence="1 2">
    <name type="scientific">Berkelbacteria bacterium GW2011_GWA2_38_9</name>
    <dbReference type="NCBI Taxonomy" id="1618334"/>
    <lineage>
        <taxon>Bacteria</taxon>
        <taxon>Candidatus Berkelbacteria</taxon>
    </lineage>
</organism>
<protein>
    <submittedName>
        <fullName evidence="1">Uncharacterized protein</fullName>
    </submittedName>
</protein>
<proteinExistence type="predicted"/>
<dbReference type="EMBL" id="LBVO01000040">
    <property type="protein sequence ID" value="KKQ88098.1"/>
    <property type="molecule type" value="Genomic_DNA"/>
</dbReference>
<name>A0A0G0L7Y4_9BACT</name>
<dbReference type="Proteomes" id="UP000033934">
    <property type="component" value="Unassembled WGS sequence"/>
</dbReference>
<feature type="non-terminal residue" evidence="1">
    <location>
        <position position="44"/>
    </location>
</feature>
<comment type="caution">
    <text evidence="1">The sequence shown here is derived from an EMBL/GenBank/DDBJ whole genome shotgun (WGS) entry which is preliminary data.</text>
</comment>
<sequence>MVPVQSKISAIIQESPGVFRVEIKVDHRDSPMLVDNPGQFNFLG</sequence>
<dbReference type="AlphaFoldDB" id="A0A0G0L7Y4"/>